<evidence type="ECO:0000313" key="2">
    <source>
        <dbReference type="EMBL" id="CAK6949801.1"/>
    </source>
</evidence>
<reference evidence="2 3" key="1">
    <citation type="submission" date="2024-01" db="EMBL/GenBank/DDBJ databases">
        <authorList>
            <person name="Alioto T."/>
            <person name="Alioto T."/>
            <person name="Gomez Garrido J."/>
        </authorList>
    </citation>
    <scope>NUCLEOTIDE SEQUENCE [LARGE SCALE GENOMIC DNA]</scope>
</reference>
<sequence>MADHPNFLFFQKSHSGVENPPEELMAAMADLSLSGQRCPSMSGTSEESPKNCTIVTLSMHPGAVRGKSTDVQLKTLKRRLNNVRSSRRSNCTYIKRIKIQTEVLREIKRDRTKMRFVYNREESKPNVLQEQENTEYKKEQGKPRRGGVMHSPREPQSLRDLQMEDIKAADQTFFPGLHSYGI</sequence>
<keyword evidence="3" id="KW-1185">Reference proteome</keyword>
<proteinExistence type="predicted"/>
<gene>
    <name evidence="2" type="ORF">FSCOSCO3_A014319</name>
</gene>
<dbReference type="Proteomes" id="UP001314229">
    <property type="component" value="Unassembled WGS sequence"/>
</dbReference>
<feature type="region of interest" description="Disordered" evidence="1">
    <location>
        <begin position="124"/>
        <end position="161"/>
    </location>
</feature>
<dbReference type="EMBL" id="CAWUFR010000002">
    <property type="protein sequence ID" value="CAK6949801.1"/>
    <property type="molecule type" value="Genomic_DNA"/>
</dbReference>
<protein>
    <submittedName>
        <fullName evidence="2">Uncharacterized protein LOC121890691 isoform X2</fullName>
    </submittedName>
</protein>
<dbReference type="AlphaFoldDB" id="A0AAV1MTC5"/>
<name>A0AAV1MTC5_SCOSC</name>
<comment type="caution">
    <text evidence="2">The sequence shown here is derived from an EMBL/GenBank/DDBJ whole genome shotgun (WGS) entry which is preliminary data.</text>
</comment>
<feature type="compositionally biased region" description="Basic and acidic residues" evidence="1">
    <location>
        <begin position="151"/>
        <end position="161"/>
    </location>
</feature>
<evidence type="ECO:0000313" key="3">
    <source>
        <dbReference type="Proteomes" id="UP001314229"/>
    </source>
</evidence>
<evidence type="ECO:0000256" key="1">
    <source>
        <dbReference type="SAM" id="MobiDB-lite"/>
    </source>
</evidence>
<organism evidence="2 3">
    <name type="scientific">Scomber scombrus</name>
    <name type="common">Atlantic mackerel</name>
    <name type="synonym">Scomber vernalis</name>
    <dbReference type="NCBI Taxonomy" id="13677"/>
    <lineage>
        <taxon>Eukaryota</taxon>
        <taxon>Metazoa</taxon>
        <taxon>Chordata</taxon>
        <taxon>Craniata</taxon>
        <taxon>Vertebrata</taxon>
        <taxon>Euteleostomi</taxon>
        <taxon>Actinopterygii</taxon>
        <taxon>Neopterygii</taxon>
        <taxon>Teleostei</taxon>
        <taxon>Neoteleostei</taxon>
        <taxon>Acanthomorphata</taxon>
        <taxon>Pelagiaria</taxon>
        <taxon>Scombriformes</taxon>
        <taxon>Scombridae</taxon>
        <taxon>Scomber</taxon>
    </lineage>
</organism>
<accession>A0AAV1MTC5</accession>